<reference evidence="9 10" key="1">
    <citation type="submission" date="2020-01" db="EMBL/GenBank/DDBJ databases">
        <title>Sphingomonas sp. C33 whole genome sequece.</title>
        <authorList>
            <person name="Park C."/>
        </authorList>
    </citation>
    <scope>NUCLEOTIDE SEQUENCE [LARGE SCALE GENOMIC DNA]</scope>
    <source>
        <strain evidence="9 10">C33</strain>
    </source>
</reference>
<sequence length="420" mass="43106">MADAVPRPNPPAPPARPQSPSRLRQPGFGEFVTLIAALMAMTALAIDSMLPALPAIGTDLGVGAANDRQWVVSAFVLGMGLGQIVHGPLSDRFGRRPVLLGSLALGLICNLVAASAGGFALLVAARAASGLVTASSRVLAVSIVRDRFAGAEMARVMSLATIVFLAAPILAPSIGQLILLVAPWRAIFAVLAAAGLAVMVWAAIRLPETLPRDRRVPFSLAALGRGFAAVIGNRIAIGYTLAGTLLLGALYGYILSVQQIFETIFHAPALFPAVFAASAAAMGVAAYLNSRIVTRLGPRHVSHRALAAYVVLALVHLGISLAGWETLLSFAVLQAAALACFGLATANMTAIAMEPMGRIAGMASSVQGLIQILAGAGIGIMIGQAFDGTTRPLFAGAVIAGVAALAIIAMVERGRLFHPA</sequence>
<evidence type="ECO:0000256" key="2">
    <source>
        <dbReference type="ARBA" id="ARBA00022448"/>
    </source>
</evidence>
<evidence type="ECO:0000259" key="8">
    <source>
        <dbReference type="PROSITE" id="PS50850"/>
    </source>
</evidence>
<dbReference type="AlphaFoldDB" id="A0A7Z2NU38"/>
<dbReference type="InterPro" id="IPR036259">
    <property type="entry name" value="MFS_trans_sf"/>
</dbReference>
<name>A0A7Z2NU38_9SPHN</name>
<feature type="domain" description="Major facilitator superfamily (MFS) profile" evidence="8">
    <location>
        <begin position="31"/>
        <end position="415"/>
    </location>
</feature>
<proteinExistence type="predicted"/>
<dbReference type="PANTHER" id="PTHR23502:SF132">
    <property type="entry name" value="POLYAMINE TRANSPORTER 2-RELATED"/>
    <property type="match status" value="1"/>
</dbReference>
<keyword evidence="10" id="KW-1185">Reference proteome</keyword>
<evidence type="ECO:0000256" key="3">
    <source>
        <dbReference type="ARBA" id="ARBA00022692"/>
    </source>
</evidence>
<gene>
    <name evidence="9" type="ORF">GVO57_02330</name>
</gene>
<keyword evidence="2" id="KW-0813">Transport</keyword>
<accession>A0A7Z2NU38</accession>
<feature type="transmembrane region" description="Helical" evidence="7">
    <location>
        <begin position="156"/>
        <end position="180"/>
    </location>
</feature>
<evidence type="ECO:0000313" key="9">
    <source>
        <dbReference type="EMBL" id="QHL89871.1"/>
    </source>
</evidence>
<evidence type="ECO:0000256" key="6">
    <source>
        <dbReference type="SAM" id="MobiDB-lite"/>
    </source>
</evidence>
<keyword evidence="5 7" id="KW-0472">Membrane</keyword>
<dbReference type="EMBL" id="CP047895">
    <property type="protein sequence ID" value="QHL89871.1"/>
    <property type="molecule type" value="Genomic_DNA"/>
</dbReference>
<feature type="transmembrane region" description="Helical" evidence="7">
    <location>
        <begin position="365"/>
        <end position="386"/>
    </location>
</feature>
<dbReference type="Pfam" id="PF07690">
    <property type="entry name" value="MFS_1"/>
    <property type="match status" value="1"/>
</dbReference>
<dbReference type="GO" id="GO:0005886">
    <property type="term" value="C:plasma membrane"/>
    <property type="evidence" value="ECO:0007669"/>
    <property type="project" value="TreeGrafter"/>
</dbReference>
<feature type="transmembrane region" description="Helical" evidence="7">
    <location>
        <begin position="269"/>
        <end position="289"/>
    </location>
</feature>
<organism evidence="9 10">
    <name type="scientific">Sphingomonas changnyeongensis</name>
    <dbReference type="NCBI Taxonomy" id="2698679"/>
    <lineage>
        <taxon>Bacteria</taxon>
        <taxon>Pseudomonadati</taxon>
        <taxon>Pseudomonadota</taxon>
        <taxon>Alphaproteobacteria</taxon>
        <taxon>Sphingomonadales</taxon>
        <taxon>Sphingomonadaceae</taxon>
        <taxon>Sphingomonas</taxon>
    </lineage>
</organism>
<feature type="transmembrane region" description="Helical" evidence="7">
    <location>
        <begin position="392"/>
        <end position="411"/>
    </location>
</feature>
<feature type="transmembrane region" description="Helical" evidence="7">
    <location>
        <begin position="70"/>
        <end position="86"/>
    </location>
</feature>
<dbReference type="GO" id="GO:0022857">
    <property type="term" value="F:transmembrane transporter activity"/>
    <property type="evidence" value="ECO:0007669"/>
    <property type="project" value="InterPro"/>
</dbReference>
<feature type="transmembrane region" description="Helical" evidence="7">
    <location>
        <begin position="227"/>
        <end position="254"/>
    </location>
</feature>
<protein>
    <submittedName>
        <fullName evidence="9">MFS transporter</fullName>
    </submittedName>
</protein>
<dbReference type="SUPFAM" id="SSF103473">
    <property type="entry name" value="MFS general substrate transporter"/>
    <property type="match status" value="1"/>
</dbReference>
<dbReference type="KEGG" id="schy:GVO57_02330"/>
<feature type="region of interest" description="Disordered" evidence="6">
    <location>
        <begin position="1"/>
        <end position="24"/>
    </location>
</feature>
<keyword evidence="4 7" id="KW-1133">Transmembrane helix</keyword>
<dbReference type="InterPro" id="IPR011701">
    <property type="entry name" value="MFS"/>
</dbReference>
<dbReference type="Proteomes" id="UP000464468">
    <property type="component" value="Chromosome"/>
</dbReference>
<comment type="subcellular location">
    <subcellularLocation>
        <location evidence="1">Membrane</location>
        <topology evidence="1">Multi-pass membrane protein</topology>
    </subcellularLocation>
</comment>
<evidence type="ECO:0000256" key="4">
    <source>
        <dbReference type="ARBA" id="ARBA00022989"/>
    </source>
</evidence>
<feature type="transmembrane region" description="Helical" evidence="7">
    <location>
        <begin position="330"/>
        <end position="353"/>
    </location>
</feature>
<evidence type="ECO:0000256" key="1">
    <source>
        <dbReference type="ARBA" id="ARBA00004141"/>
    </source>
</evidence>
<evidence type="ECO:0000313" key="10">
    <source>
        <dbReference type="Proteomes" id="UP000464468"/>
    </source>
</evidence>
<dbReference type="PROSITE" id="PS50850">
    <property type="entry name" value="MFS"/>
    <property type="match status" value="1"/>
</dbReference>
<dbReference type="Gene3D" id="1.20.1720.10">
    <property type="entry name" value="Multidrug resistance protein D"/>
    <property type="match status" value="1"/>
</dbReference>
<dbReference type="InterPro" id="IPR020846">
    <property type="entry name" value="MFS_dom"/>
</dbReference>
<feature type="compositionally biased region" description="Pro residues" evidence="6">
    <location>
        <begin position="7"/>
        <end position="17"/>
    </location>
</feature>
<feature type="transmembrane region" description="Helical" evidence="7">
    <location>
        <begin position="301"/>
        <end position="324"/>
    </location>
</feature>
<dbReference type="PANTHER" id="PTHR23502">
    <property type="entry name" value="MAJOR FACILITATOR SUPERFAMILY"/>
    <property type="match status" value="1"/>
</dbReference>
<keyword evidence="3 7" id="KW-0812">Transmembrane</keyword>
<evidence type="ECO:0000256" key="5">
    <source>
        <dbReference type="ARBA" id="ARBA00023136"/>
    </source>
</evidence>
<feature type="transmembrane region" description="Helical" evidence="7">
    <location>
        <begin position="31"/>
        <end position="50"/>
    </location>
</feature>
<evidence type="ECO:0000256" key="7">
    <source>
        <dbReference type="SAM" id="Phobius"/>
    </source>
</evidence>
<dbReference type="GO" id="GO:1990961">
    <property type="term" value="P:xenobiotic detoxification by transmembrane export across the plasma membrane"/>
    <property type="evidence" value="ECO:0007669"/>
    <property type="project" value="TreeGrafter"/>
</dbReference>
<feature type="transmembrane region" description="Helical" evidence="7">
    <location>
        <begin position="98"/>
        <end position="121"/>
    </location>
</feature>
<feature type="transmembrane region" description="Helical" evidence="7">
    <location>
        <begin position="186"/>
        <end position="206"/>
    </location>
</feature>